<name>A0A1M5S719_9EURY</name>
<dbReference type="GeneID" id="79557044"/>
<keyword evidence="2 5" id="KW-0689">Ribosomal protein</keyword>
<organism evidence="6 7">
    <name type="scientific">Halobaculum gomorrense</name>
    <dbReference type="NCBI Taxonomy" id="43928"/>
    <lineage>
        <taxon>Archaea</taxon>
        <taxon>Methanobacteriati</taxon>
        <taxon>Methanobacteriota</taxon>
        <taxon>Stenosarchaea group</taxon>
        <taxon>Halobacteria</taxon>
        <taxon>Halobacteriales</taxon>
        <taxon>Haloferacaceae</taxon>
        <taxon>Halobaculum</taxon>
    </lineage>
</organism>
<dbReference type="Proteomes" id="UP000184357">
    <property type="component" value="Unassembled WGS sequence"/>
</dbReference>
<dbReference type="GO" id="GO:0006412">
    <property type="term" value="P:translation"/>
    <property type="evidence" value="ECO:0007669"/>
    <property type="project" value="UniProtKB-UniRule"/>
</dbReference>
<evidence type="ECO:0000256" key="4">
    <source>
        <dbReference type="ARBA" id="ARBA00035146"/>
    </source>
</evidence>
<dbReference type="EMBL" id="FQWV01000006">
    <property type="protein sequence ID" value="SHH34281.1"/>
    <property type="molecule type" value="Genomic_DNA"/>
</dbReference>
<dbReference type="RefSeq" id="WP_073309789.1">
    <property type="nucleotide sequence ID" value="NZ_FQWV01000006.1"/>
</dbReference>
<dbReference type="InterPro" id="IPR012340">
    <property type="entry name" value="NA-bd_OB-fold"/>
</dbReference>
<dbReference type="FunFam" id="2.40.50.140:FF:000145">
    <property type="entry name" value="30S ribosomal protein S28e"/>
    <property type="match status" value="1"/>
</dbReference>
<dbReference type="PANTHER" id="PTHR10769:SF3">
    <property type="entry name" value="SMALL RIBOSOMAL SUBUNIT PROTEIN ES28"/>
    <property type="match status" value="1"/>
</dbReference>
<dbReference type="CDD" id="cd04457">
    <property type="entry name" value="S1_S28E"/>
    <property type="match status" value="1"/>
</dbReference>
<gene>
    <name evidence="5" type="primary">rps28e</name>
    <name evidence="6" type="ORF">SAMN05443636_2361</name>
</gene>
<keyword evidence="7" id="KW-1185">Reference proteome</keyword>
<accession>A0A1M5S719</accession>
<evidence type="ECO:0000256" key="1">
    <source>
        <dbReference type="ARBA" id="ARBA00005943"/>
    </source>
</evidence>
<keyword evidence="3 5" id="KW-0687">Ribonucleoprotein</keyword>
<evidence type="ECO:0000256" key="3">
    <source>
        <dbReference type="ARBA" id="ARBA00023274"/>
    </source>
</evidence>
<proteinExistence type="inferred from homology"/>
<comment type="similarity">
    <text evidence="1 5">Belongs to the eukaryotic ribosomal protein eS28 family.</text>
</comment>
<evidence type="ECO:0000256" key="5">
    <source>
        <dbReference type="HAMAP-Rule" id="MF_00292"/>
    </source>
</evidence>
<dbReference type="GO" id="GO:0000028">
    <property type="term" value="P:ribosomal small subunit assembly"/>
    <property type="evidence" value="ECO:0007669"/>
    <property type="project" value="TreeGrafter"/>
</dbReference>
<sequence length="74" mass="8014">MSAEEQESGSTSAEVVEIVGKTGMHGEAMQVKCRIQEGENQGRIITRNVLGPVRMGDILQLRETQRDADSIGGQ</sequence>
<protein>
    <recommendedName>
        <fullName evidence="4 5">Small ribosomal subunit protein eS28</fullName>
    </recommendedName>
</protein>
<dbReference type="OrthoDB" id="7620at2157"/>
<dbReference type="STRING" id="43928.SAMN05443636_2361"/>
<dbReference type="Gene3D" id="2.40.50.140">
    <property type="entry name" value="Nucleic acid-binding proteins"/>
    <property type="match status" value="1"/>
</dbReference>
<dbReference type="GO" id="GO:0003735">
    <property type="term" value="F:structural constituent of ribosome"/>
    <property type="evidence" value="ECO:0007669"/>
    <property type="project" value="InterPro"/>
</dbReference>
<dbReference type="GO" id="GO:0030490">
    <property type="term" value="P:maturation of SSU-rRNA"/>
    <property type="evidence" value="ECO:0007669"/>
    <property type="project" value="TreeGrafter"/>
</dbReference>
<evidence type="ECO:0000256" key="2">
    <source>
        <dbReference type="ARBA" id="ARBA00022980"/>
    </source>
</evidence>
<dbReference type="InterPro" id="IPR000289">
    <property type="entry name" value="Ribosomal_eS28"/>
</dbReference>
<dbReference type="NCBIfam" id="NF003080">
    <property type="entry name" value="PRK04007.1"/>
    <property type="match status" value="1"/>
</dbReference>
<dbReference type="PANTHER" id="PTHR10769">
    <property type="entry name" value="40S RIBOSOMAL PROTEIN S28"/>
    <property type="match status" value="1"/>
</dbReference>
<dbReference type="HAMAP" id="MF_00292">
    <property type="entry name" value="Ribosomal_eS28"/>
    <property type="match status" value="1"/>
</dbReference>
<dbReference type="Pfam" id="PF01200">
    <property type="entry name" value="Ribosomal_S28e"/>
    <property type="match status" value="1"/>
</dbReference>
<dbReference type="GO" id="GO:0022627">
    <property type="term" value="C:cytosolic small ribosomal subunit"/>
    <property type="evidence" value="ECO:0007669"/>
    <property type="project" value="TreeGrafter"/>
</dbReference>
<evidence type="ECO:0000313" key="6">
    <source>
        <dbReference type="EMBL" id="SHH34281.1"/>
    </source>
</evidence>
<evidence type="ECO:0000313" key="7">
    <source>
        <dbReference type="Proteomes" id="UP000184357"/>
    </source>
</evidence>
<reference evidence="6 7" key="1">
    <citation type="submission" date="2016-11" db="EMBL/GenBank/DDBJ databases">
        <authorList>
            <person name="Jaros S."/>
            <person name="Januszkiewicz K."/>
            <person name="Wedrychowicz H."/>
        </authorList>
    </citation>
    <scope>NUCLEOTIDE SEQUENCE [LARGE SCALE GENOMIC DNA]</scope>
    <source>
        <strain evidence="6 7">DSM 9297</strain>
    </source>
</reference>
<dbReference type="AlphaFoldDB" id="A0A1M5S719"/>
<dbReference type="SUPFAM" id="SSF50249">
    <property type="entry name" value="Nucleic acid-binding proteins"/>
    <property type="match status" value="1"/>
</dbReference>